<dbReference type="FunFam" id="3.10.129.10:FF:000033">
    <property type="entry name" value="acyl-coenzyme A thioesterase 13"/>
    <property type="match status" value="1"/>
</dbReference>
<dbReference type="CDD" id="cd03443">
    <property type="entry name" value="PaaI_thioesterase"/>
    <property type="match status" value="1"/>
</dbReference>
<sequence length="149" mass="16260">MSTEEQPISIQENVEQVWARISENSPIYNFALSSVKITSVSRGRVTASLRVESNHLNSKNTLHGTVTTCIIDWMGSMVIASHGLQKTGVSTDIHASFVGFAAEGEELIIEGRSEKIGRSLAFVSVLIEKVKEGGERQVVSKGSHTKYIN</sequence>
<dbReference type="PANTHER" id="PTHR21660:SF11">
    <property type="entry name" value="FAMILY PROTEIN, PUTATIVE (AFU_ORTHOLOGUE AFUA_4G04355)-RELATED"/>
    <property type="match status" value="1"/>
</dbReference>
<dbReference type="SUPFAM" id="SSF54637">
    <property type="entry name" value="Thioesterase/thiol ester dehydrase-isomerase"/>
    <property type="match status" value="1"/>
</dbReference>
<gene>
    <name evidence="3" type="ORF">C7212DRAFT_338650</name>
</gene>
<proteinExistence type="inferred from homology"/>
<dbReference type="EMBL" id="PYWC01000107">
    <property type="protein sequence ID" value="PWW72426.1"/>
    <property type="molecule type" value="Genomic_DNA"/>
</dbReference>
<dbReference type="GO" id="GO:0047617">
    <property type="term" value="F:fatty acyl-CoA hydrolase activity"/>
    <property type="evidence" value="ECO:0007669"/>
    <property type="project" value="InterPro"/>
</dbReference>
<dbReference type="Pfam" id="PF03061">
    <property type="entry name" value="4HBT"/>
    <property type="match status" value="1"/>
</dbReference>
<reference evidence="3 4" key="1">
    <citation type="submission" date="2018-03" db="EMBL/GenBank/DDBJ databases">
        <title>Genomes of Pezizomycetes fungi and the evolution of truffles.</title>
        <authorList>
            <person name="Murat C."/>
            <person name="Payen T."/>
            <person name="Noel B."/>
            <person name="Kuo A."/>
            <person name="Martin F.M."/>
        </authorList>
    </citation>
    <scope>NUCLEOTIDE SEQUENCE [LARGE SCALE GENOMIC DNA]</scope>
    <source>
        <strain evidence="3">091103-1</strain>
    </source>
</reference>
<protein>
    <submittedName>
        <fullName evidence="3">Thioesterase family protein</fullName>
    </submittedName>
</protein>
<dbReference type="InterPro" id="IPR029069">
    <property type="entry name" value="HotDog_dom_sf"/>
</dbReference>
<keyword evidence="4" id="KW-1185">Reference proteome</keyword>
<name>A0A317SG80_9PEZI</name>
<comment type="caution">
    <text evidence="3">The sequence shown here is derived from an EMBL/GenBank/DDBJ whole genome shotgun (WGS) entry which is preliminary data.</text>
</comment>
<dbReference type="InterPro" id="IPR039298">
    <property type="entry name" value="ACOT13"/>
</dbReference>
<dbReference type="InterPro" id="IPR006683">
    <property type="entry name" value="Thioestr_dom"/>
</dbReference>
<organism evidence="3 4">
    <name type="scientific">Tuber magnatum</name>
    <name type="common">white Piedmont truffle</name>
    <dbReference type="NCBI Taxonomy" id="42249"/>
    <lineage>
        <taxon>Eukaryota</taxon>
        <taxon>Fungi</taxon>
        <taxon>Dikarya</taxon>
        <taxon>Ascomycota</taxon>
        <taxon>Pezizomycotina</taxon>
        <taxon>Pezizomycetes</taxon>
        <taxon>Pezizales</taxon>
        <taxon>Tuberaceae</taxon>
        <taxon>Tuber</taxon>
    </lineage>
</organism>
<dbReference type="STRING" id="42249.A0A317SG80"/>
<dbReference type="Gene3D" id="3.10.129.10">
    <property type="entry name" value="Hotdog Thioesterase"/>
    <property type="match status" value="1"/>
</dbReference>
<evidence type="ECO:0000256" key="1">
    <source>
        <dbReference type="ARBA" id="ARBA00008324"/>
    </source>
</evidence>
<comment type="similarity">
    <text evidence="1">Belongs to the thioesterase PaaI family.</text>
</comment>
<feature type="domain" description="Thioesterase" evidence="2">
    <location>
        <begin position="60"/>
        <end position="131"/>
    </location>
</feature>
<evidence type="ECO:0000313" key="3">
    <source>
        <dbReference type="EMBL" id="PWW72426.1"/>
    </source>
</evidence>
<evidence type="ECO:0000259" key="2">
    <source>
        <dbReference type="Pfam" id="PF03061"/>
    </source>
</evidence>
<evidence type="ECO:0000313" key="4">
    <source>
        <dbReference type="Proteomes" id="UP000246991"/>
    </source>
</evidence>
<dbReference type="AlphaFoldDB" id="A0A317SG80"/>
<accession>A0A317SG80</accession>
<dbReference type="Proteomes" id="UP000246991">
    <property type="component" value="Unassembled WGS sequence"/>
</dbReference>
<dbReference type="OrthoDB" id="46529at2759"/>
<dbReference type="PANTHER" id="PTHR21660">
    <property type="entry name" value="THIOESTERASE SUPERFAMILY MEMBER-RELATED"/>
    <property type="match status" value="1"/>
</dbReference>